<evidence type="ECO:0000256" key="13">
    <source>
        <dbReference type="ARBA" id="ARBA00047470"/>
    </source>
</evidence>
<feature type="domain" description="Protein kinase" evidence="16">
    <location>
        <begin position="691"/>
        <end position="950"/>
    </location>
</feature>
<dbReference type="CDD" id="cd20822">
    <property type="entry name" value="C1_ScPKC1-like_rpt1"/>
    <property type="match status" value="1"/>
</dbReference>
<comment type="catalytic activity">
    <reaction evidence="13">
        <text>L-seryl-[protein] + ATP = O-phospho-L-seryl-[protein] + ADP + H(+)</text>
        <dbReference type="Rhea" id="RHEA:17989"/>
        <dbReference type="Rhea" id="RHEA-COMP:9863"/>
        <dbReference type="Rhea" id="RHEA-COMP:11604"/>
        <dbReference type="ChEBI" id="CHEBI:15378"/>
        <dbReference type="ChEBI" id="CHEBI:29999"/>
        <dbReference type="ChEBI" id="CHEBI:30616"/>
        <dbReference type="ChEBI" id="CHEBI:83421"/>
        <dbReference type="ChEBI" id="CHEBI:456216"/>
        <dbReference type="EC" id="2.7.11.13"/>
    </reaction>
</comment>
<evidence type="ECO:0000256" key="14">
    <source>
        <dbReference type="PROSITE-ProRule" id="PRU10141"/>
    </source>
</evidence>
<dbReference type="AlphaFoldDB" id="A0AAD5XI92"/>
<dbReference type="Proteomes" id="UP001211907">
    <property type="component" value="Unassembled WGS sequence"/>
</dbReference>
<dbReference type="Pfam" id="PF00069">
    <property type="entry name" value="Pkinase"/>
    <property type="match status" value="1"/>
</dbReference>
<dbReference type="SMART" id="SM00220">
    <property type="entry name" value="S_TKc"/>
    <property type="match status" value="1"/>
</dbReference>
<evidence type="ECO:0000256" key="6">
    <source>
        <dbReference type="ARBA" id="ARBA00022723"/>
    </source>
</evidence>
<dbReference type="InterPro" id="IPR011009">
    <property type="entry name" value="Kinase-like_dom_sf"/>
</dbReference>
<evidence type="ECO:0000256" key="8">
    <source>
        <dbReference type="ARBA" id="ARBA00022771"/>
    </source>
</evidence>
<dbReference type="InterPro" id="IPR000719">
    <property type="entry name" value="Prot_kinase_dom"/>
</dbReference>
<dbReference type="SUPFAM" id="SSF56112">
    <property type="entry name" value="Protein kinase-like (PK-like)"/>
    <property type="match status" value="1"/>
</dbReference>
<accession>A0AAD5XI92</accession>
<dbReference type="InterPro" id="IPR017892">
    <property type="entry name" value="Pkinase_C"/>
</dbReference>
<keyword evidence="5" id="KW-0808">Transferase</keyword>
<reference evidence="19" key="1">
    <citation type="submission" date="2020-05" db="EMBL/GenBank/DDBJ databases">
        <title>Phylogenomic resolution of chytrid fungi.</title>
        <authorList>
            <person name="Stajich J.E."/>
            <person name="Amses K."/>
            <person name="Simmons R."/>
            <person name="Seto K."/>
            <person name="Myers J."/>
            <person name="Bonds A."/>
            <person name="Quandt C.A."/>
            <person name="Barry K."/>
            <person name="Liu P."/>
            <person name="Grigoriev I."/>
            <person name="Longcore J.E."/>
            <person name="James T.Y."/>
        </authorList>
    </citation>
    <scope>NUCLEOTIDE SEQUENCE</scope>
    <source>
        <strain evidence="19">JEL0513</strain>
    </source>
</reference>
<keyword evidence="7 14" id="KW-0547">Nucleotide-binding</keyword>
<evidence type="ECO:0000256" key="2">
    <source>
        <dbReference type="ARBA" id="ARBA00012429"/>
    </source>
</evidence>
<keyword evidence="3" id="KW-0723">Serine/threonine-protein kinase</keyword>
<dbReference type="PROSITE" id="PS50081">
    <property type="entry name" value="ZF_DAG_PE_2"/>
    <property type="match status" value="2"/>
</dbReference>
<dbReference type="SMART" id="SM00133">
    <property type="entry name" value="S_TK_X"/>
    <property type="match status" value="1"/>
</dbReference>
<evidence type="ECO:0000256" key="1">
    <source>
        <dbReference type="ARBA" id="ARBA00005490"/>
    </source>
</evidence>
<name>A0AAD5XI92_9FUNG</name>
<gene>
    <name evidence="19" type="primary">PKC1_4</name>
    <name evidence="19" type="ORF">HK100_007477</name>
</gene>
<keyword evidence="9 19" id="KW-0418">Kinase</keyword>
<dbReference type="Gene3D" id="1.10.510.10">
    <property type="entry name" value="Transferase(Phosphotransferase) domain 1"/>
    <property type="match status" value="1"/>
</dbReference>
<evidence type="ECO:0000313" key="19">
    <source>
        <dbReference type="EMBL" id="KAJ3130787.1"/>
    </source>
</evidence>
<feature type="binding site" evidence="14">
    <location>
        <position position="720"/>
    </location>
    <ligand>
        <name>ATP</name>
        <dbReference type="ChEBI" id="CHEBI:30616"/>
    </ligand>
</feature>
<feature type="domain" description="Phorbol-ester/DAG-type" evidence="17">
    <location>
        <begin position="563"/>
        <end position="613"/>
    </location>
</feature>
<dbReference type="EC" id="2.7.11.13" evidence="2"/>
<dbReference type="SMART" id="SM00109">
    <property type="entry name" value="C1"/>
    <property type="match status" value="2"/>
</dbReference>
<dbReference type="CDD" id="cd05570">
    <property type="entry name" value="STKc_PKC"/>
    <property type="match status" value="1"/>
</dbReference>
<dbReference type="EMBL" id="JADGJH010000353">
    <property type="protein sequence ID" value="KAJ3130787.1"/>
    <property type="molecule type" value="Genomic_DNA"/>
</dbReference>
<dbReference type="GO" id="GO:0008270">
    <property type="term" value="F:zinc ion binding"/>
    <property type="evidence" value="ECO:0007669"/>
    <property type="project" value="UniProtKB-KW"/>
</dbReference>
<feature type="compositionally biased region" description="Polar residues" evidence="15">
    <location>
        <begin position="79"/>
        <end position="96"/>
    </location>
</feature>
<dbReference type="InterPro" id="IPR046349">
    <property type="entry name" value="C1-like_sf"/>
</dbReference>
<dbReference type="PANTHER" id="PTHR24351">
    <property type="entry name" value="RIBOSOMAL PROTEIN S6 KINASE"/>
    <property type="match status" value="1"/>
</dbReference>
<feature type="domain" description="Phorbol-ester/DAG-type" evidence="17">
    <location>
        <begin position="487"/>
        <end position="535"/>
    </location>
</feature>
<dbReference type="InterPro" id="IPR008271">
    <property type="entry name" value="Ser/Thr_kinase_AS"/>
</dbReference>
<evidence type="ECO:0000256" key="11">
    <source>
        <dbReference type="ARBA" id="ARBA00022840"/>
    </source>
</evidence>
<feature type="domain" description="AGC-kinase C-terminal" evidence="18">
    <location>
        <begin position="951"/>
        <end position="1021"/>
    </location>
</feature>
<dbReference type="GO" id="GO:0005524">
    <property type="term" value="F:ATP binding"/>
    <property type="evidence" value="ECO:0007669"/>
    <property type="project" value="UniProtKB-UniRule"/>
</dbReference>
<keyword evidence="10" id="KW-0862">Zinc</keyword>
<keyword evidence="20" id="KW-1185">Reference proteome</keyword>
<evidence type="ECO:0000256" key="7">
    <source>
        <dbReference type="ARBA" id="ARBA00022741"/>
    </source>
</evidence>
<comment type="similarity">
    <text evidence="1">Belongs to the protein kinase superfamily. AGC Ser/Thr protein kinase family. PKC subfamily.</text>
</comment>
<evidence type="ECO:0000259" key="18">
    <source>
        <dbReference type="PROSITE" id="PS51285"/>
    </source>
</evidence>
<organism evidence="19 20">
    <name type="scientific">Physocladia obscura</name>
    <dbReference type="NCBI Taxonomy" id="109957"/>
    <lineage>
        <taxon>Eukaryota</taxon>
        <taxon>Fungi</taxon>
        <taxon>Fungi incertae sedis</taxon>
        <taxon>Chytridiomycota</taxon>
        <taxon>Chytridiomycota incertae sedis</taxon>
        <taxon>Chytridiomycetes</taxon>
        <taxon>Chytridiales</taxon>
        <taxon>Chytriomycetaceae</taxon>
        <taxon>Physocladia</taxon>
    </lineage>
</organism>
<dbReference type="InterPro" id="IPR002219">
    <property type="entry name" value="PKC_DAG/PE"/>
</dbReference>
<feature type="region of interest" description="Disordered" evidence="15">
    <location>
        <begin position="69"/>
        <end position="97"/>
    </location>
</feature>
<evidence type="ECO:0000259" key="16">
    <source>
        <dbReference type="PROSITE" id="PS50011"/>
    </source>
</evidence>
<dbReference type="SUPFAM" id="SSF57889">
    <property type="entry name" value="Cysteine-rich domain"/>
    <property type="match status" value="2"/>
</dbReference>
<evidence type="ECO:0000256" key="12">
    <source>
        <dbReference type="ARBA" id="ARBA00047272"/>
    </source>
</evidence>
<dbReference type="PROSITE" id="PS50011">
    <property type="entry name" value="PROTEIN_KINASE_DOM"/>
    <property type="match status" value="1"/>
</dbReference>
<comment type="caution">
    <text evidence="19">The sequence shown here is derived from an EMBL/GenBank/DDBJ whole genome shotgun (WGS) entry which is preliminary data.</text>
</comment>
<dbReference type="Gene3D" id="1.10.287.160">
    <property type="entry name" value="HR1 repeat"/>
    <property type="match status" value="1"/>
</dbReference>
<dbReference type="CDD" id="cd20823">
    <property type="entry name" value="C1_ScPKC1-like_rpt2"/>
    <property type="match status" value="1"/>
</dbReference>
<sequence length="1032" mass="115598">MSSHSYSSNYSREDFEFELRRQLIAEKEKLEAAQKRLELGANAEAEKASRSFSLPRPLNVMSLLTRRSSQNLNSASSSEQHQNLSSHSNSTDSLNPPQMLRVASQKMGNAVDKVFTSFGRSLSMLSARSSFAGNAGIASAFGSGASLAGPDLAFAYAVVSDFDFLRCETPLSPEKITYRIHQIEAKLQIERKVQAGTERMCEVMFSVIPSAQNSGAPLVDEKRAKMIEEKLNECREKVALLVSSLARYKLLVVDDKELPALPPSDADDDSPFDFIAQKSTTLVNTTKILLSGRLKVTLVGVSGIASGSKPTRPETYAILRVDGNERAKTRTSRSKWMDPFDIIIEKAREIEITIHEKGGSGPIIALIWFTLADLEAMIKHARERRTRDLVNRSDSFVAGNVPEYTTTGSLNSLSASPVNTPAPPSPVIGGIESNMVIFDGENVWLDLEPSGQLNLKLNFITETERVKKNLEGIVRNKPVQKVFQKKGHKFVATKFYPVMKCAVCGEFLISSQGYQCQACKYTCHKKCHSKVPTKCITLTQQEQQQSTFSEDHIDIIPPQNRIAHHFEETLNLGVNWCTHCGYMLPLKKRECRRCTDCGIYAHTNCSLLVPNTCGLSAAALERIRLDREREEKALRERELAEKEVERVKALAAARETDGVNISSDFTVSAPTATVVAGGTKRKPRPVGLDDFTFLAVLGKGNFGKVMLAEEKTTGKYYAIKVLKKDFIIESDEVEATRSEKRVFMTANIDRFPFLVNLHSCFQTESRLYFVMEFVSGGDLMWHIQQQHFSEERSKFYACEVLLALEHFHKNNIVYRDLKLDNILLTLDGHVKIADYGLCKENMPFGAKTTTFCGTPEFMSPEILQEKPYTRTVDWWAFGVLVYELLFGQAPFKGDDEDQIFDSILYKEPYFSSRADPIAVDLIRKLLSKNPEERLGSGPLDAQEIKGHRFFEGVNWDDMVNKRILPPFIPANASPTDVSNFDEEFTKEMPILTPCKTTLAAADQEEFRGFTHVSEWANASRNAARKADMAGRH</sequence>
<keyword evidence="6" id="KW-0479">Metal-binding</keyword>
<evidence type="ECO:0000256" key="5">
    <source>
        <dbReference type="ARBA" id="ARBA00022679"/>
    </source>
</evidence>
<evidence type="ECO:0000256" key="3">
    <source>
        <dbReference type="ARBA" id="ARBA00022527"/>
    </source>
</evidence>
<keyword evidence="4" id="KW-0597">Phosphoprotein</keyword>
<dbReference type="PROSITE" id="PS00479">
    <property type="entry name" value="ZF_DAG_PE_1"/>
    <property type="match status" value="2"/>
</dbReference>
<evidence type="ECO:0000256" key="9">
    <source>
        <dbReference type="ARBA" id="ARBA00022777"/>
    </source>
</evidence>
<dbReference type="Pfam" id="PF00433">
    <property type="entry name" value="Pkinase_C"/>
    <property type="match status" value="1"/>
</dbReference>
<keyword evidence="11 14" id="KW-0067">ATP-binding</keyword>
<dbReference type="Gene3D" id="3.30.60.20">
    <property type="match status" value="2"/>
</dbReference>
<dbReference type="Gene3D" id="3.30.200.20">
    <property type="entry name" value="Phosphorylase Kinase, domain 1"/>
    <property type="match status" value="1"/>
</dbReference>
<dbReference type="InterPro" id="IPR000961">
    <property type="entry name" value="AGC-kinase_C"/>
</dbReference>
<dbReference type="FunFam" id="3.30.200.20:FF:000103">
    <property type="entry name" value="Protein kinase C"/>
    <property type="match status" value="1"/>
</dbReference>
<evidence type="ECO:0000313" key="20">
    <source>
        <dbReference type="Proteomes" id="UP001211907"/>
    </source>
</evidence>
<evidence type="ECO:0000256" key="4">
    <source>
        <dbReference type="ARBA" id="ARBA00022553"/>
    </source>
</evidence>
<dbReference type="GO" id="GO:0004697">
    <property type="term" value="F:diacylglycerol-dependent serine/threonine kinase activity"/>
    <property type="evidence" value="ECO:0007669"/>
    <property type="project" value="UniProtKB-EC"/>
</dbReference>
<dbReference type="InterPro" id="IPR017441">
    <property type="entry name" value="Protein_kinase_ATP_BS"/>
</dbReference>
<evidence type="ECO:0000259" key="17">
    <source>
        <dbReference type="PROSITE" id="PS50081"/>
    </source>
</evidence>
<dbReference type="SUPFAM" id="SSF46585">
    <property type="entry name" value="HR1 repeat"/>
    <property type="match status" value="1"/>
</dbReference>
<evidence type="ECO:0000256" key="10">
    <source>
        <dbReference type="ARBA" id="ARBA00022833"/>
    </source>
</evidence>
<protein>
    <recommendedName>
        <fullName evidence="2">protein kinase C</fullName>
        <ecNumber evidence="2">2.7.11.13</ecNumber>
    </recommendedName>
</protein>
<dbReference type="InterPro" id="IPR036274">
    <property type="entry name" value="HR1_rpt_sf"/>
</dbReference>
<dbReference type="FunFam" id="1.10.510.10:FF:000210">
    <property type="entry name" value="Non-specific serine/threonine protein kinase"/>
    <property type="match status" value="1"/>
</dbReference>
<keyword evidence="8" id="KW-0863">Zinc-finger</keyword>
<dbReference type="PROSITE" id="PS51285">
    <property type="entry name" value="AGC_KINASE_CTER"/>
    <property type="match status" value="1"/>
</dbReference>
<feature type="compositionally biased region" description="Low complexity" evidence="15">
    <location>
        <begin position="69"/>
        <end position="78"/>
    </location>
</feature>
<dbReference type="Pfam" id="PF00130">
    <property type="entry name" value="C1_1"/>
    <property type="match status" value="2"/>
</dbReference>
<dbReference type="InterPro" id="IPR035892">
    <property type="entry name" value="C2_domain_sf"/>
</dbReference>
<evidence type="ECO:0000256" key="15">
    <source>
        <dbReference type="SAM" id="MobiDB-lite"/>
    </source>
</evidence>
<comment type="catalytic activity">
    <reaction evidence="12">
        <text>L-threonyl-[protein] + ATP = O-phospho-L-threonyl-[protein] + ADP + H(+)</text>
        <dbReference type="Rhea" id="RHEA:46608"/>
        <dbReference type="Rhea" id="RHEA-COMP:11060"/>
        <dbReference type="Rhea" id="RHEA-COMP:11605"/>
        <dbReference type="ChEBI" id="CHEBI:15378"/>
        <dbReference type="ChEBI" id="CHEBI:30013"/>
        <dbReference type="ChEBI" id="CHEBI:30616"/>
        <dbReference type="ChEBI" id="CHEBI:61977"/>
        <dbReference type="ChEBI" id="CHEBI:456216"/>
        <dbReference type="EC" id="2.7.11.13"/>
    </reaction>
</comment>
<dbReference type="PROSITE" id="PS00107">
    <property type="entry name" value="PROTEIN_KINASE_ATP"/>
    <property type="match status" value="1"/>
</dbReference>
<dbReference type="SUPFAM" id="SSF49562">
    <property type="entry name" value="C2 domain (Calcium/lipid-binding domain, CaLB)"/>
    <property type="match status" value="1"/>
</dbReference>
<dbReference type="PROSITE" id="PS00108">
    <property type="entry name" value="PROTEIN_KINASE_ST"/>
    <property type="match status" value="1"/>
</dbReference>
<proteinExistence type="inferred from homology"/>